<keyword evidence="3" id="KW-0808">Transferase</keyword>
<evidence type="ECO:0000313" key="12">
    <source>
        <dbReference type="Proteomes" id="UP000019132"/>
    </source>
</evidence>
<dbReference type="InParanoid" id="K3WU09"/>
<feature type="transmembrane region" description="Helical" evidence="9">
    <location>
        <begin position="222"/>
        <end position="239"/>
    </location>
</feature>
<dbReference type="HOGENOM" id="CLU_851206_0_0_1"/>
<dbReference type="InterPro" id="IPR045221">
    <property type="entry name" value="Sphingomyelin_synth-like"/>
</dbReference>
<reference evidence="12" key="1">
    <citation type="journal article" date="2010" name="Genome Biol.">
        <title>Genome sequence of the necrotrophic plant pathogen Pythium ultimum reveals original pathogenicity mechanisms and effector repertoire.</title>
        <authorList>
            <person name="Levesque C.A."/>
            <person name="Brouwer H."/>
            <person name="Cano L."/>
            <person name="Hamilton J.P."/>
            <person name="Holt C."/>
            <person name="Huitema E."/>
            <person name="Raffaele S."/>
            <person name="Robideau G.P."/>
            <person name="Thines M."/>
            <person name="Win J."/>
            <person name="Zerillo M.M."/>
            <person name="Beakes G.W."/>
            <person name="Boore J.L."/>
            <person name="Busam D."/>
            <person name="Dumas B."/>
            <person name="Ferriera S."/>
            <person name="Fuerstenberg S.I."/>
            <person name="Gachon C.M."/>
            <person name="Gaulin E."/>
            <person name="Govers F."/>
            <person name="Grenville-Briggs L."/>
            <person name="Horner N."/>
            <person name="Hostetler J."/>
            <person name="Jiang R.H."/>
            <person name="Johnson J."/>
            <person name="Krajaejun T."/>
            <person name="Lin H."/>
            <person name="Meijer H.J."/>
            <person name="Moore B."/>
            <person name="Morris P."/>
            <person name="Phuntmart V."/>
            <person name="Puiu D."/>
            <person name="Shetty J."/>
            <person name="Stajich J.E."/>
            <person name="Tripathy S."/>
            <person name="Wawra S."/>
            <person name="van West P."/>
            <person name="Whitty B.R."/>
            <person name="Coutinho P.M."/>
            <person name="Henrissat B."/>
            <person name="Martin F."/>
            <person name="Thomas P.D."/>
            <person name="Tyler B.M."/>
            <person name="De Vries R.P."/>
            <person name="Kamoun S."/>
            <person name="Yandell M."/>
            <person name="Tisserat N."/>
            <person name="Buell C.R."/>
        </authorList>
    </citation>
    <scope>NUCLEOTIDE SEQUENCE</scope>
    <source>
        <strain evidence="12">DAOM:BR144</strain>
    </source>
</reference>
<dbReference type="GO" id="GO:0005886">
    <property type="term" value="C:plasma membrane"/>
    <property type="evidence" value="ECO:0007669"/>
    <property type="project" value="TreeGrafter"/>
</dbReference>
<dbReference type="PANTHER" id="PTHR21290:SF62">
    <property type="entry name" value="PHOSPHATIDYLINOSITOL:CERAMIDE INOSITOLPHOSPHOTRANSFERASE 1-RELATED"/>
    <property type="match status" value="1"/>
</dbReference>
<comment type="subcellular location">
    <subcellularLocation>
        <location evidence="1">Membrane</location>
        <topology evidence="1">Multi-pass membrane protein</topology>
    </subcellularLocation>
</comment>
<reference evidence="11" key="3">
    <citation type="submission" date="2015-02" db="UniProtKB">
        <authorList>
            <consortium name="EnsemblProtists"/>
        </authorList>
    </citation>
    <scope>IDENTIFICATION</scope>
    <source>
        <strain evidence="11">DAOM BR144</strain>
    </source>
</reference>
<dbReference type="EMBL" id="GL376613">
    <property type="status" value="NOT_ANNOTATED_CDS"/>
    <property type="molecule type" value="Genomic_DNA"/>
</dbReference>
<accession>K3WU09</accession>
<dbReference type="OMA" id="ADNAMNG"/>
<sequence length="334" mass="38504">MTFKRFQLRGKENFLKYVAIELQLLKAEWKIILPCVIMQYIHGVFHNLAYWVQGHKLSLEQRFVLHDLGFSLMPELSESNSHFSEYLVFGGVFAPAIFLVLTIPLFRQNPQKPRYMVIVLKRVLLHISIALIFRICSFMLTTLPGPARQCRLDFDETCVAQTPRDDILKCVIPNPDFKPPHGHEFFTNMDALNGCGDLMFSSHTIYTMSFILTAIKYWPNRWLLLFFACVQIAIAFLIVASRKHYSLDVFSALYIVPLLWLTHDAYYKDINHKDVGVSVKTIHEFYGIDVSEEVGGEFHHTQPLDSVQVATAEEGFLTESEGNAQTEFQRKNSM</sequence>
<evidence type="ECO:0000256" key="3">
    <source>
        <dbReference type="ARBA" id="ARBA00022679"/>
    </source>
</evidence>
<comment type="similarity">
    <text evidence="2">Belongs to the sphingomyelin synthase family.</text>
</comment>
<evidence type="ECO:0000256" key="5">
    <source>
        <dbReference type="ARBA" id="ARBA00022919"/>
    </source>
</evidence>
<feature type="domain" description="Sphingomyelin synthase-like" evidence="10">
    <location>
        <begin position="194"/>
        <end position="262"/>
    </location>
</feature>
<dbReference type="GO" id="GO:0047493">
    <property type="term" value="F:ceramide cholinephosphotransferase activity"/>
    <property type="evidence" value="ECO:0007669"/>
    <property type="project" value="TreeGrafter"/>
</dbReference>
<feature type="transmembrane region" description="Helical" evidence="9">
    <location>
        <begin position="86"/>
        <end position="106"/>
    </location>
</feature>
<evidence type="ECO:0000256" key="2">
    <source>
        <dbReference type="ARBA" id="ARBA00005441"/>
    </source>
</evidence>
<protein>
    <recommendedName>
        <fullName evidence="10">Sphingomyelin synthase-like domain-containing protein</fullName>
    </recommendedName>
</protein>
<dbReference type="GO" id="GO:0005789">
    <property type="term" value="C:endoplasmic reticulum membrane"/>
    <property type="evidence" value="ECO:0007669"/>
    <property type="project" value="TreeGrafter"/>
</dbReference>
<keyword evidence="4 9" id="KW-0812">Transmembrane</keyword>
<dbReference type="eggNOG" id="KOG3058">
    <property type="taxonomic scope" value="Eukaryota"/>
</dbReference>
<evidence type="ECO:0000259" key="10">
    <source>
        <dbReference type="Pfam" id="PF14360"/>
    </source>
</evidence>
<evidence type="ECO:0000256" key="6">
    <source>
        <dbReference type="ARBA" id="ARBA00022989"/>
    </source>
</evidence>
<evidence type="ECO:0000256" key="1">
    <source>
        <dbReference type="ARBA" id="ARBA00004141"/>
    </source>
</evidence>
<dbReference type="VEuPathDB" id="FungiDB:PYU1_G008439"/>
<reference evidence="12" key="2">
    <citation type="submission" date="2010-04" db="EMBL/GenBank/DDBJ databases">
        <authorList>
            <person name="Buell R."/>
            <person name="Hamilton J."/>
            <person name="Hostetler J."/>
        </authorList>
    </citation>
    <scope>NUCLEOTIDE SEQUENCE [LARGE SCALE GENOMIC DNA]</scope>
    <source>
        <strain evidence="12">DAOM:BR144</strain>
    </source>
</reference>
<dbReference type="Proteomes" id="UP000019132">
    <property type="component" value="Unassembled WGS sequence"/>
</dbReference>
<feature type="transmembrane region" description="Helical" evidence="9">
    <location>
        <begin position="245"/>
        <end position="263"/>
    </location>
</feature>
<dbReference type="InterPro" id="IPR025749">
    <property type="entry name" value="Sphingomyelin_synth-like_dom"/>
</dbReference>
<dbReference type="EnsemblProtists" id="PYU1_T008455">
    <property type="protein sequence ID" value="PYU1_T008455"/>
    <property type="gene ID" value="PYU1_G008439"/>
</dbReference>
<feature type="transmembrane region" description="Helical" evidence="9">
    <location>
        <begin position="118"/>
        <end position="140"/>
    </location>
</feature>
<name>K3WU09_GLOUD</name>
<evidence type="ECO:0000256" key="4">
    <source>
        <dbReference type="ARBA" id="ARBA00022692"/>
    </source>
</evidence>
<organism evidence="11 12">
    <name type="scientific">Globisporangium ultimum (strain ATCC 200006 / CBS 805.95 / DAOM BR144)</name>
    <name type="common">Pythium ultimum</name>
    <dbReference type="NCBI Taxonomy" id="431595"/>
    <lineage>
        <taxon>Eukaryota</taxon>
        <taxon>Sar</taxon>
        <taxon>Stramenopiles</taxon>
        <taxon>Oomycota</taxon>
        <taxon>Peronosporomycetes</taxon>
        <taxon>Pythiales</taxon>
        <taxon>Pythiaceae</taxon>
        <taxon>Globisporangium</taxon>
    </lineage>
</organism>
<keyword evidence="7" id="KW-0443">Lipid metabolism</keyword>
<dbReference type="STRING" id="431595.K3WU09"/>
<keyword evidence="6 9" id="KW-1133">Transmembrane helix</keyword>
<dbReference type="GO" id="GO:0046513">
    <property type="term" value="P:ceramide biosynthetic process"/>
    <property type="evidence" value="ECO:0007669"/>
    <property type="project" value="TreeGrafter"/>
</dbReference>
<dbReference type="AlphaFoldDB" id="K3WU09"/>
<proteinExistence type="inferred from homology"/>
<keyword evidence="8 9" id="KW-0472">Membrane</keyword>
<evidence type="ECO:0000313" key="11">
    <source>
        <dbReference type="EnsemblProtists" id="PYU1_T008455"/>
    </source>
</evidence>
<dbReference type="Pfam" id="PF14360">
    <property type="entry name" value="PAP2_C"/>
    <property type="match status" value="1"/>
</dbReference>
<keyword evidence="5" id="KW-0746">Sphingolipid metabolism</keyword>
<evidence type="ECO:0000256" key="7">
    <source>
        <dbReference type="ARBA" id="ARBA00023098"/>
    </source>
</evidence>
<dbReference type="GO" id="GO:0033188">
    <property type="term" value="F:sphingomyelin synthase activity"/>
    <property type="evidence" value="ECO:0007669"/>
    <property type="project" value="TreeGrafter"/>
</dbReference>
<evidence type="ECO:0000256" key="9">
    <source>
        <dbReference type="SAM" id="Phobius"/>
    </source>
</evidence>
<keyword evidence="12" id="KW-1185">Reference proteome</keyword>
<evidence type="ECO:0000256" key="8">
    <source>
        <dbReference type="ARBA" id="ARBA00023136"/>
    </source>
</evidence>
<dbReference type="GO" id="GO:0000139">
    <property type="term" value="C:Golgi membrane"/>
    <property type="evidence" value="ECO:0007669"/>
    <property type="project" value="TreeGrafter"/>
</dbReference>
<dbReference type="PANTHER" id="PTHR21290">
    <property type="entry name" value="SPHINGOMYELIN SYNTHETASE"/>
    <property type="match status" value="1"/>
</dbReference>